<evidence type="ECO:0000256" key="1">
    <source>
        <dbReference type="SAM" id="Phobius"/>
    </source>
</evidence>
<keyword evidence="1" id="KW-1133">Transmembrane helix</keyword>
<keyword evidence="1" id="KW-0812">Transmembrane</keyword>
<dbReference type="Proteomes" id="UP000291483">
    <property type="component" value="Unassembled WGS sequence"/>
</dbReference>
<dbReference type="AlphaFoldDB" id="A0A4Q8AQ90"/>
<proteinExistence type="predicted"/>
<evidence type="ECO:0000313" key="2">
    <source>
        <dbReference type="EMBL" id="RZU66882.1"/>
    </source>
</evidence>
<feature type="transmembrane region" description="Helical" evidence="1">
    <location>
        <begin position="112"/>
        <end position="132"/>
    </location>
</feature>
<name>A0A4Q8AQ90_9MICO</name>
<gene>
    <name evidence="2" type="ORF">EV379_3252</name>
</gene>
<feature type="transmembrane region" description="Helical" evidence="1">
    <location>
        <begin position="87"/>
        <end position="106"/>
    </location>
</feature>
<feature type="transmembrane region" description="Helical" evidence="1">
    <location>
        <begin position="7"/>
        <end position="30"/>
    </location>
</feature>
<reference evidence="2 3" key="1">
    <citation type="submission" date="2019-02" db="EMBL/GenBank/DDBJ databases">
        <title>Sequencing the genomes of 1000 actinobacteria strains.</title>
        <authorList>
            <person name="Klenk H.-P."/>
        </authorList>
    </citation>
    <scope>NUCLEOTIDE SEQUENCE [LARGE SCALE GENOMIC DNA]</scope>
    <source>
        <strain evidence="2 3">DSM 18319</strain>
    </source>
</reference>
<keyword evidence="3" id="KW-1185">Reference proteome</keyword>
<organism evidence="2 3">
    <name type="scientific">Microterricola gilva</name>
    <dbReference type="NCBI Taxonomy" id="393267"/>
    <lineage>
        <taxon>Bacteria</taxon>
        <taxon>Bacillati</taxon>
        <taxon>Actinomycetota</taxon>
        <taxon>Actinomycetes</taxon>
        <taxon>Micrococcales</taxon>
        <taxon>Microbacteriaceae</taxon>
        <taxon>Microterricola</taxon>
    </lineage>
</organism>
<evidence type="ECO:0000313" key="3">
    <source>
        <dbReference type="Proteomes" id="UP000291483"/>
    </source>
</evidence>
<dbReference type="RefSeq" id="WP_130507013.1">
    <property type="nucleotide sequence ID" value="NZ_SHLC01000001.1"/>
</dbReference>
<accession>A0A4Q8AQ90</accession>
<sequence length="157" mass="17099">MKRPAPIAVGAILMIARVLSGFTLIAFALADVPGFVQNELLDGETLTPDEQLVAEGVVRVGALGYGVWLAFYLVLAWLVWRGVNWARITAMSLATISILVPFIDWWRSGLDISLRTTLLSLALDILILLALSSRAARSYARRTEQAQPPVTEPAPAE</sequence>
<comment type="caution">
    <text evidence="2">The sequence shown here is derived from an EMBL/GenBank/DDBJ whole genome shotgun (WGS) entry which is preliminary data.</text>
</comment>
<keyword evidence="1" id="KW-0472">Membrane</keyword>
<dbReference type="OrthoDB" id="5007962at2"/>
<dbReference type="EMBL" id="SHLC01000001">
    <property type="protein sequence ID" value="RZU66882.1"/>
    <property type="molecule type" value="Genomic_DNA"/>
</dbReference>
<feature type="transmembrane region" description="Helical" evidence="1">
    <location>
        <begin position="62"/>
        <end position="80"/>
    </location>
</feature>
<protein>
    <submittedName>
        <fullName evidence="2">Uncharacterized protein</fullName>
    </submittedName>
</protein>